<dbReference type="CDD" id="cd07516">
    <property type="entry name" value="HAD_Pase"/>
    <property type="match status" value="1"/>
</dbReference>
<dbReference type="PANTHER" id="PTHR10000">
    <property type="entry name" value="PHOSPHOSERINE PHOSPHATASE"/>
    <property type="match status" value="1"/>
</dbReference>
<dbReference type="eggNOG" id="COG0561">
    <property type="taxonomic scope" value="Bacteria"/>
</dbReference>
<dbReference type="PANTHER" id="PTHR10000:SF55">
    <property type="entry name" value="5-AMINO-6-(5-PHOSPHO-D-RIBITYLAMINO)URACIL PHOSPHATASE YCSE"/>
    <property type="match status" value="1"/>
</dbReference>
<dbReference type="RefSeq" id="WP_005606651.1">
    <property type="nucleotide sequence ID" value="NZ_CP102283.1"/>
</dbReference>
<dbReference type="GO" id="GO:0000287">
    <property type="term" value="F:magnesium ion binding"/>
    <property type="evidence" value="ECO:0007669"/>
    <property type="project" value="TreeGrafter"/>
</dbReference>
<accession>C8NFP1</accession>
<dbReference type="SFLD" id="SFLDS00003">
    <property type="entry name" value="Haloacid_Dehalogenase"/>
    <property type="match status" value="1"/>
</dbReference>
<dbReference type="PRINTS" id="PR00119">
    <property type="entry name" value="CATATPASE"/>
</dbReference>
<evidence type="ECO:0000313" key="1">
    <source>
        <dbReference type="EMBL" id="EEW37377.1"/>
    </source>
</evidence>
<comment type="caution">
    <text evidence="1">The sequence shown here is derived from an EMBL/GenBank/DDBJ whole genome shotgun (WGS) entry which is preliminary data.</text>
</comment>
<dbReference type="NCBIfam" id="TIGR00099">
    <property type="entry name" value="Cof-subfamily"/>
    <property type="match status" value="1"/>
</dbReference>
<name>C8NFP1_9LACT</name>
<dbReference type="GeneID" id="78412924"/>
<dbReference type="GO" id="GO:0016791">
    <property type="term" value="F:phosphatase activity"/>
    <property type="evidence" value="ECO:0007669"/>
    <property type="project" value="TreeGrafter"/>
</dbReference>
<dbReference type="Gene3D" id="3.30.1240.10">
    <property type="match status" value="1"/>
</dbReference>
<dbReference type="GO" id="GO:0005829">
    <property type="term" value="C:cytosol"/>
    <property type="evidence" value="ECO:0007669"/>
    <property type="project" value="TreeGrafter"/>
</dbReference>
<dbReference type="InterPro" id="IPR000150">
    <property type="entry name" value="Cof"/>
</dbReference>
<dbReference type="Proteomes" id="UP000005926">
    <property type="component" value="Unassembled WGS sequence"/>
</dbReference>
<dbReference type="EMBL" id="ACKZ01000016">
    <property type="protein sequence ID" value="EEW37377.1"/>
    <property type="molecule type" value="Genomic_DNA"/>
</dbReference>
<gene>
    <name evidence="1" type="ORF">HMPREF0444_0736</name>
</gene>
<dbReference type="InterPro" id="IPR036412">
    <property type="entry name" value="HAD-like_sf"/>
</dbReference>
<evidence type="ECO:0000313" key="2">
    <source>
        <dbReference type="Proteomes" id="UP000005926"/>
    </source>
</evidence>
<dbReference type="HOGENOM" id="CLU_044146_1_3_9"/>
<proteinExistence type="predicted"/>
<keyword evidence="2" id="KW-1185">Reference proteome</keyword>
<dbReference type="AlphaFoldDB" id="C8NFP1"/>
<dbReference type="PROSITE" id="PS01229">
    <property type="entry name" value="COF_2"/>
    <property type="match status" value="1"/>
</dbReference>
<dbReference type="PROSITE" id="PS01228">
    <property type="entry name" value="COF_1"/>
    <property type="match status" value="1"/>
</dbReference>
<keyword evidence="1" id="KW-0378">Hydrolase</keyword>
<dbReference type="SFLD" id="SFLDG01140">
    <property type="entry name" value="C2.B:_Phosphomannomutase_and_P"/>
    <property type="match status" value="1"/>
</dbReference>
<reference evidence="1 2" key="1">
    <citation type="submission" date="2009-08" db="EMBL/GenBank/DDBJ databases">
        <authorList>
            <person name="Muzny D."/>
            <person name="Qin X."/>
            <person name="Deng J."/>
            <person name="Jiang H."/>
            <person name="Liu Y."/>
            <person name="Qu J."/>
            <person name="Song X.-Z."/>
            <person name="Zhang L."/>
            <person name="Thornton R."/>
            <person name="Coyle M."/>
            <person name="Francisco L."/>
            <person name="Jackson L."/>
            <person name="Javaid M."/>
            <person name="Korchina V."/>
            <person name="Kovar C."/>
            <person name="Mata R."/>
            <person name="Mathew T."/>
            <person name="Ngo R."/>
            <person name="Nguyen L."/>
            <person name="Nguyen N."/>
            <person name="Okwuonu G."/>
            <person name="Ongeri F."/>
            <person name="Pham C."/>
            <person name="Simmons D."/>
            <person name="Wilczek-Boney K."/>
            <person name="Hale W."/>
            <person name="Jakkamsetti A."/>
            <person name="Pham P."/>
            <person name="Ruth R."/>
            <person name="San Lucas F."/>
            <person name="Warren J."/>
            <person name="Zhang J."/>
            <person name="Zhao Z."/>
            <person name="Zhou C."/>
            <person name="Zhu D."/>
            <person name="Lee S."/>
            <person name="Bess C."/>
            <person name="Blankenburg K."/>
            <person name="Forbes L."/>
            <person name="Fu Q."/>
            <person name="Gubbala S."/>
            <person name="Hirani K."/>
            <person name="Jayaseelan J.C."/>
            <person name="Lara F."/>
            <person name="Munidasa M."/>
            <person name="Palculict T."/>
            <person name="Patil S."/>
            <person name="Pu L.-L."/>
            <person name="Saada N."/>
            <person name="Tang L."/>
            <person name="Weissenberger G."/>
            <person name="Zhu Y."/>
            <person name="Hemphill L."/>
            <person name="Shang Y."/>
            <person name="Youmans B."/>
            <person name="Ayvaz T."/>
            <person name="Ross M."/>
            <person name="Santibanez J."/>
            <person name="Aqrawi P."/>
            <person name="Gross S."/>
            <person name="Joshi V."/>
            <person name="Fowler G."/>
            <person name="Nazareth L."/>
            <person name="Reid J."/>
            <person name="Worley K."/>
            <person name="Petrosino J."/>
            <person name="Highlander S."/>
            <person name="Gibbs R."/>
        </authorList>
    </citation>
    <scope>NUCLEOTIDE SEQUENCE [LARGE SCALE GENOMIC DNA]</scope>
    <source>
        <strain evidence="1 2">ATCC 49175</strain>
    </source>
</reference>
<dbReference type="Gene3D" id="3.40.50.1000">
    <property type="entry name" value="HAD superfamily/HAD-like"/>
    <property type="match status" value="1"/>
</dbReference>
<dbReference type="Pfam" id="PF08282">
    <property type="entry name" value="Hydrolase_3"/>
    <property type="match status" value="1"/>
</dbReference>
<sequence>MIKLFASDMDGTLLTNHVEIHKNNVKAIRKLQKLGKHFIVCTGRDYLQANFALEQANLHLPVIAMNGAQIFDKKHDIIWEVTIPHDTVYTLLDYFDSIDLDWQLVTSEGNFRKNYALFINKVIERKKVERNNLTPEQLKEEIKQLKILLEATDVTTSEEVLSIPDIKVFKIIVSHEDGPTYFKPIREHINQVHPNLVVTSAFYTDLEINHKDAQKGIAVAHYAETLGLSMKQTFAIGDNFNDVSMIHDAGIGVAMGNAPEAVKAVADFVTDTNVNGGVAKAIWRVLEEEK</sequence>
<dbReference type="InterPro" id="IPR023214">
    <property type="entry name" value="HAD_sf"/>
</dbReference>
<protein>
    <submittedName>
        <fullName evidence="1">Cof-like hydrolase</fullName>
    </submittedName>
</protein>
<dbReference type="STRING" id="638301.HMPREF0444_0736"/>
<organism evidence="1 2">
    <name type="scientific">Granulicatella adiacens ATCC 49175</name>
    <dbReference type="NCBI Taxonomy" id="638301"/>
    <lineage>
        <taxon>Bacteria</taxon>
        <taxon>Bacillati</taxon>
        <taxon>Bacillota</taxon>
        <taxon>Bacilli</taxon>
        <taxon>Lactobacillales</taxon>
        <taxon>Carnobacteriaceae</taxon>
        <taxon>Granulicatella</taxon>
    </lineage>
</organism>
<dbReference type="SUPFAM" id="SSF56784">
    <property type="entry name" value="HAD-like"/>
    <property type="match status" value="1"/>
</dbReference>
<dbReference type="InterPro" id="IPR006379">
    <property type="entry name" value="HAD-SF_hydro_IIB"/>
</dbReference>
<dbReference type="NCBIfam" id="TIGR01484">
    <property type="entry name" value="HAD-SF-IIB"/>
    <property type="match status" value="1"/>
</dbReference>